<proteinExistence type="predicted"/>
<reference evidence="4" key="4">
    <citation type="journal article" date="2022" name="Microb. Genom.">
        <title>A global pangenome for the wheat fungal pathogen Pyrenophora tritici-repentis and prediction of effector protein structural homology.</title>
        <authorList>
            <person name="Moolhuijzen P.M."/>
            <person name="See P.T."/>
            <person name="Shi G."/>
            <person name="Powell H.R."/>
            <person name="Cockram J."/>
            <person name="Jorgensen L.N."/>
            <person name="Benslimane H."/>
            <person name="Strelkov S.E."/>
            <person name="Turner J."/>
            <person name="Liu Z."/>
            <person name="Moffat C.S."/>
        </authorList>
    </citation>
    <scope>NUCLEOTIDE SEQUENCE [LARGE SCALE GENOMIC DNA]</scope>
</reference>
<dbReference type="AlphaFoldDB" id="A0A316ZNG0"/>
<dbReference type="EMBL" id="NQIK02000007">
    <property type="protein sequence ID" value="KAF7567794.1"/>
    <property type="molecule type" value="Genomic_DNA"/>
</dbReference>
<evidence type="ECO:0000313" key="4">
    <source>
        <dbReference type="Proteomes" id="UP000249757"/>
    </source>
</evidence>
<reference evidence="2" key="2">
    <citation type="submission" date="2021-05" db="EMBL/GenBank/DDBJ databases">
        <authorList>
            <person name="Moolhuijzen P.M."/>
            <person name="Moffat C.S."/>
        </authorList>
    </citation>
    <scope>NUCLEOTIDE SEQUENCE</scope>
    <source>
        <strain evidence="2">86-124</strain>
    </source>
</reference>
<evidence type="ECO:0000313" key="1">
    <source>
        <dbReference type="EMBL" id="KAF7567794.1"/>
    </source>
</evidence>
<reference evidence="2" key="3">
    <citation type="journal article" date="2022" name="bioRxiv">
        <title>A global pangenome for the wheat fungal pathogen Pyrenophora tritici-repentis and prediction of effector protein structural homology.</title>
        <authorList>
            <person name="Moolhuijzen P."/>
            <person name="See P.T."/>
            <person name="Shi G."/>
            <person name="Powell H.R."/>
            <person name="Cockram J."/>
            <person name="Jorgensen L.N."/>
            <person name="Benslimane H."/>
            <person name="Strelkov S.E."/>
            <person name="Turner J."/>
            <person name="Liu Z."/>
            <person name="Moffat C.S."/>
        </authorList>
    </citation>
    <scope>NUCLEOTIDE SEQUENCE</scope>
    <source>
        <strain evidence="2">86-124</strain>
    </source>
</reference>
<sequence>MAPNLAISQRRMIHDMILSNGLTAAQMADAAGCSVRAVKYIRSNLRAFGSVEAPWNGGGRPRSVTPIVLEALREYLLEKPDQYLDEISVFLWDEFGTIIPTSTISRTLKSAGWSKKGVHQAQLEHVRRGHSVRVRRVPRVVCRSGRQQETKRKRSL</sequence>
<dbReference type="Proteomes" id="UP000245464">
    <property type="component" value="Chromosome 7"/>
</dbReference>
<dbReference type="SUPFAM" id="SSF46689">
    <property type="entry name" value="Homeodomain-like"/>
    <property type="match status" value="1"/>
</dbReference>
<dbReference type="EMBL" id="NRDI02000031">
    <property type="protein sequence ID" value="KAI1507939.1"/>
    <property type="molecule type" value="Genomic_DNA"/>
</dbReference>
<dbReference type="InterPro" id="IPR009057">
    <property type="entry name" value="Homeodomain-like_sf"/>
</dbReference>
<reference evidence="1 3" key="1">
    <citation type="journal article" date="2018" name="BMC Genomics">
        <title>Comparative genomics of the wheat fungal pathogen Pyrenophora tritici-repentis reveals chromosomal variations and genome plasticity.</title>
        <authorList>
            <person name="Moolhuijzen P."/>
            <person name="See P.T."/>
            <person name="Hane J.K."/>
            <person name="Shi G."/>
            <person name="Liu Z."/>
            <person name="Oliver R.P."/>
            <person name="Moffat C.S."/>
        </authorList>
    </citation>
    <scope>NUCLEOTIDE SEQUENCE [LARGE SCALE GENOMIC DNA]</scope>
    <source>
        <strain evidence="1">M4</strain>
    </source>
</reference>
<name>A0A316ZNG0_9PLEO</name>
<comment type="caution">
    <text evidence="2">The sequence shown here is derived from an EMBL/GenBank/DDBJ whole genome shotgun (WGS) entry which is preliminary data.</text>
</comment>
<organism evidence="2 4">
    <name type="scientific">Pyrenophora tritici-repentis</name>
    <dbReference type="NCBI Taxonomy" id="45151"/>
    <lineage>
        <taxon>Eukaryota</taxon>
        <taxon>Fungi</taxon>
        <taxon>Dikarya</taxon>
        <taxon>Ascomycota</taxon>
        <taxon>Pezizomycotina</taxon>
        <taxon>Dothideomycetes</taxon>
        <taxon>Pleosporomycetidae</taxon>
        <taxon>Pleosporales</taxon>
        <taxon>Pleosporineae</taxon>
        <taxon>Pleosporaceae</taxon>
        <taxon>Pyrenophora</taxon>
    </lineage>
</organism>
<evidence type="ECO:0000313" key="2">
    <source>
        <dbReference type="EMBL" id="KAI1507939.1"/>
    </source>
</evidence>
<keyword evidence="4" id="KW-1185">Reference proteome</keyword>
<evidence type="ECO:0000313" key="3">
    <source>
        <dbReference type="Proteomes" id="UP000245464"/>
    </source>
</evidence>
<gene>
    <name evidence="2" type="ORF">Ptr86124_013193</name>
    <name evidence="1" type="ORF">PtrM4_124070</name>
</gene>
<protein>
    <submittedName>
        <fullName evidence="2">HTH-32 domain containing protein</fullName>
    </submittedName>
    <submittedName>
        <fullName evidence="1">Transposase protein</fullName>
    </submittedName>
</protein>
<dbReference type="Proteomes" id="UP000249757">
    <property type="component" value="Unassembled WGS sequence"/>
</dbReference>
<accession>A0A316ZNG0</accession>